<evidence type="ECO:0000256" key="4">
    <source>
        <dbReference type="ARBA" id="ARBA00004496"/>
    </source>
</evidence>
<evidence type="ECO:0000256" key="14">
    <source>
        <dbReference type="HAMAP-Rule" id="MF_00053"/>
    </source>
</evidence>
<reference evidence="17 18" key="1">
    <citation type="submission" date="2021-11" db="EMBL/GenBank/DDBJ databases">
        <authorList>
            <person name="Depoorter E."/>
        </authorList>
    </citation>
    <scope>NUCLEOTIDE SEQUENCE [LARGE SCALE GENOMIC DNA]</scope>
    <source>
        <strain evidence="17 18">LMG 24286</strain>
    </source>
</reference>
<dbReference type="Proteomes" id="UP000789719">
    <property type="component" value="Unassembled WGS sequence"/>
</dbReference>
<evidence type="ECO:0000313" key="17">
    <source>
        <dbReference type="EMBL" id="CAH0418175.1"/>
    </source>
</evidence>
<dbReference type="InterPro" id="IPR012337">
    <property type="entry name" value="RNaseH-like_sf"/>
</dbReference>
<dbReference type="EC" id="3.1.26.4" evidence="6 14"/>
<keyword evidence="8 14" id="KW-0963">Cytoplasm</keyword>
<evidence type="ECO:0000256" key="7">
    <source>
        <dbReference type="ARBA" id="ARBA00021407"/>
    </source>
</evidence>
<dbReference type="Gene3D" id="3.30.420.10">
    <property type="entry name" value="Ribonuclease H-like superfamily/Ribonuclease H"/>
    <property type="match status" value="1"/>
</dbReference>
<dbReference type="InterPro" id="IPR004641">
    <property type="entry name" value="RNase_HIII"/>
</dbReference>
<keyword evidence="18" id="KW-1185">Reference proteome</keyword>
<dbReference type="InterPro" id="IPR012295">
    <property type="entry name" value="TBP_dom_sf"/>
</dbReference>
<comment type="caution">
    <text evidence="17">The sequence shown here is derived from an EMBL/GenBank/DDBJ whole genome shotgun (WGS) entry which is preliminary data.</text>
</comment>
<evidence type="ECO:0000256" key="8">
    <source>
        <dbReference type="ARBA" id="ARBA00022490"/>
    </source>
</evidence>
<evidence type="ECO:0000256" key="12">
    <source>
        <dbReference type="ARBA" id="ARBA00022801"/>
    </source>
</evidence>
<name>A0ABM8Z9K9_9LACO</name>
<evidence type="ECO:0000256" key="9">
    <source>
        <dbReference type="ARBA" id="ARBA00022722"/>
    </source>
</evidence>
<comment type="function">
    <text evidence="3 14">Endonuclease that specifically degrades the RNA of RNA-DNA hybrids.</text>
</comment>
<comment type="cofactor">
    <cofactor evidence="14 15">
        <name>Mn(2+)</name>
        <dbReference type="ChEBI" id="CHEBI:29035"/>
    </cofactor>
    <cofactor evidence="14 15">
        <name>Mg(2+)</name>
        <dbReference type="ChEBI" id="CHEBI:18420"/>
    </cofactor>
    <text evidence="14 15">Manganese or magnesium. Binds 1 divalent metal ion per monomer in the absence of substrate. May bind a second metal ion after substrate binding.</text>
</comment>
<dbReference type="PANTHER" id="PTHR10954">
    <property type="entry name" value="RIBONUCLEASE H2 SUBUNIT A"/>
    <property type="match status" value="1"/>
</dbReference>
<dbReference type="RefSeq" id="WP_230098278.1">
    <property type="nucleotide sequence ID" value="NZ_CAKKNT010000005.1"/>
</dbReference>
<dbReference type="CDD" id="cd06590">
    <property type="entry name" value="RNase_HII_bacteria_HIII_like"/>
    <property type="match status" value="1"/>
</dbReference>
<proteinExistence type="inferred from homology"/>
<dbReference type="InterPro" id="IPR036397">
    <property type="entry name" value="RNaseH_sf"/>
</dbReference>
<dbReference type="EMBL" id="CAKKNT010000005">
    <property type="protein sequence ID" value="CAH0418175.1"/>
    <property type="molecule type" value="Genomic_DNA"/>
</dbReference>
<dbReference type="PANTHER" id="PTHR10954:SF23">
    <property type="entry name" value="RIBONUCLEASE"/>
    <property type="match status" value="1"/>
</dbReference>
<dbReference type="PROSITE" id="PS51975">
    <property type="entry name" value="RNASE_H_2"/>
    <property type="match status" value="1"/>
</dbReference>
<evidence type="ECO:0000256" key="11">
    <source>
        <dbReference type="ARBA" id="ARBA00022759"/>
    </source>
</evidence>
<feature type="domain" description="RNase H type-2" evidence="16">
    <location>
        <begin position="96"/>
        <end position="310"/>
    </location>
</feature>
<protein>
    <recommendedName>
        <fullName evidence="7 14">Ribonuclease HIII</fullName>
        <shortName evidence="14">RNase HIII</shortName>
        <ecNumber evidence="6 14">3.1.26.4</ecNumber>
    </recommendedName>
</protein>
<dbReference type="Pfam" id="PF01351">
    <property type="entry name" value="RNase_HII"/>
    <property type="match status" value="1"/>
</dbReference>
<dbReference type="InterPro" id="IPR001352">
    <property type="entry name" value="RNase_HII/HIII"/>
</dbReference>
<feature type="binding site" evidence="14 15">
    <location>
        <position position="103"/>
    </location>
    <ligand>
        <name>a divalent metal cation</name>
        <dbReference type="ChEBI" id="CHEBI:60240"/>
    </ligand>
</feature>
<evidence type="ECO:0000256" key="5">
    <source>
        <dbReference type="ARBA" id="ARBA00008378"/>
    </source>
</evidence>
<dbReference type="NCBIfam" id="TIGR00716">
    <property type="entry name" value="rnhC"/>
    <property type="match status" value="1"/>
</dbReference>
<evidence type="ECO:0000256" key="3">
    <source>
        <dbReference type="ARBA" id="ARBA00004065"/>
    </source>
</evidence>
<dbReference type="GO" id="GO:0004523">
    <property type="term" value="F:RNA-DNA hybrid ribonuclease activity"/>
    <property type="evidence" value="ECO:0007669"/>
    <property type="project" value="UniProtKB-EC"/>
</dbReference>
<evidence type="ECO:0000256" key="10">
    <source>
        <dbReference type="ARBA" id="ARBA00022723"/>
    </source>
</evidence>
<evidence type="ECO:0000256" key="13">
    <source>
        <dbReference type="ARBA" id="ARBA00022842"/>
    </source>
</evidence>
<comment type="cofactor">
    <cofactor evidence="2">
        <name>Mg(2+)</name>
        <dbReference type="ChEBI" id="CHEBI:18420"/>
    </cofactor>
</comment>
<evidence type="ECO:0000256" key="15">
    <source>
        <dbReference type="PROSITE-ProRule" id="PRU01319"/>
    </source>
</evidence>
<sequence>MSIVIQTTAKQLTTIAQHYSSNTTIPAGAVFRYKGTGVMVTGYKSGKVMFQGQNEGIESQKWASATSNTSTTKTTANARKTPTKVTANLPANLANLGVLGSDEVGTGSYFGPLTVVAVYVAPEHIATLQRLGIADSKTLTDANITTLAEKLISMLPYHIVNIMPPAYNQYNQTLNANEIKAHGHNRALGAVLAKMAPEKPAAILIDQFTPANTYWRYLSKLDYVVKENVYFATKAEQLHVAVAAASIIARYVELKAMQELSAQAHCELPVGAGKNVDKIAAKLILQGIDLSQYAKLHFANTEKAHRLAKK</sequence>
<dbReference type="HAMAP" id="MF_00053">
    <property type="entry name" value="RNase_HIII"/>
    <property type="match status" value="1"/>
</dbReference>
<dbReference type="SUPFAM" id="SSF53098">
    <property type="entry name" value="Ribonuclease H-like"/>
    <property type="match status" value="1"/>
</dbReference>
<evidence type="ECO:0000256" key="2">
    <source>
        <dbReference type="ARBA" id="ARBA00001946"/>
    </source>
</evidence>
<feature type="binding site" evidence="14 15">
    <location>
        <position position="102"/>
    </location>
    <ligand>
        <name>a divalent metal cation</name>
        <dbReference type="ChEBI" id="CHEBI:60240"/>
    </ligand>
</feature>
<evidence type="ECO:0000313" key="18">
    <source>
        <dbReference type="Proteomes" id="UP000789719"/>
    </source>
</evidence>
<comment type="subcellular location">
    <subcellularLocation>
        <location evidence="4 14">Cytoplasm</location>
    </subcellularLocation>
</comment>
<feature type="binding site" evidence="14 15">
    <location>
        <position position="206"/>
    </location>
    <ligand>
        <name>a divalent metal cation</name>
        <dbReference type="ChEBI" id="CHEBI:60240"/>
    </ligand>
</feature>
<keyword evidence="9 14" id="KW-0540">Nuclease</keyword>
<evidence type="ECO:0000256" key="6">
    <source>
        <dbReference type="ARBA" id="ARBA00012180"/>
    </source>
</evidence>
<keyword evidence="12 14" id="KW-0378">Hydrolase</keyword>
<evidence type="ECO:0000259" key="16">
    <source>
        <dbReference type="PROSITE" id="PS51975"/>
    </source>
</evidence>
<evidence type="ECO:0000256" key="1">
    <source>
        <dbReference type="ARBA" id="ARBA00000077"/>
    </source>
</evidence>
<keyword evidence="10 14" id="KW-0479">Metal-binding</keyword>
<keyword evidence="11 14" id="KW-0255">Endonuclease</keyword>
<dbReference type="InterPro" id="IPR024568">
    <property type="entry name" value="RNase_HIII_N"/>
</dbReference>
<accession>A0ABM8Z9K9</accession>
<dbReference type="Pfam" id="PF11858">
    <property type="entry name" value="DUF3378"/>
    <property type="match status" value="1"/>
</dbReference>
<gene>
    <name evidence="14 17" type="primary">rnhC</name>
    <name evidence="17" type="ORF">WGH24286_00591</name>
</gene>
<dbReference type="PIRSF" id="PIRSF037748">
    <property type="entry name" value="RnhC"/>
    <property type="match status" value="1"/>
</dbReference>
<comment type="catalytic activity">
    <reaction evidence="1 14 15">
        <text>Endonucleolytic cleavage to 5'-phosphomonoester.</text>
        <dbReference type="EC" id="3.1.26.4"/>
    </reaction>
</comment>
<keyword evidence="13 14" id="KW-0460">Magnesium</keyword>
<dbReference type="InterPro" id="IPR024567">
    <property type="entry name" value="RNase_HII/HIII_dom"/>
</dbReference>
<dbReference type="Gene3D" id="3.30.310.10">
    <property type="entry name" value="TATA-Binding Protein"/>
    <property type="match status" value="1"/>
</dbReference>
<organism evidence="17 18">
    <name type="scientific">Periweissella ghanensis</name>
    <dbReference type="NCBI Taxonomy" id="467997"/>
    <lineage>
        <taxon>Bacteria</taxon>
        <taxon>Bacillati</taxon>
        <taxon>Bacillota</taxon>
        <taxon>Bacilli</taxon>
        <taxon>Lactobacillales</taxon>
        <taxon>Lactobacillaceae</taxon>
        <taxon>Periweissella</taxon>
    </lineage>
</organism>
<comment type="similarity">
    <text evidence="5 14">Belongs to the RNase HII family. RnhC subfamily.</text>
</comment>